<dbReference type="SUPFAM" id="SSF48576">
    <property type="entry name" value="Terpenoid synthases"/>
    <property type="match status" value="1"/>
</dbReference>
<dbReference type="Proteomes" id="UP001497457">
    <property type="component" value="Chromosome 24b"/>
</dbReference>
<dbReference type="GO" id="GO:0016102">
    <property type="term" value="P:diterpenoid biosynthetic process"/>
    <property type="evidence" value="ECO:0007669"/>
    <property type="project" value="UniProtKB-ARBA"/>
</dbReference>
<dbReference type="GO" id="GO:0006952">
    <property type="term" value="P:defense response"/>
    <property type="evidence" value="ECO:0007669"/>
    <property type="project" value="UniProtKB-KW"/>
</dbReference>
<sequence>MTSLRFASPRLALSGYYYQSSISNRPGTQRVEPQPRRLPFFSFHKPQQLYAVQSRARRPVHATAAVCGSSSSIVEVRDHLEGKIREQLTNSAAEPLPPSAYDTAWVAMVPATTAVAAPRFPGCVRWILDNQRADGSWGADDHDPSLRKDALLSTLACVLALTTWGAGDDHVAKGLRFIARNSSAVTDDTCDTPQGFSIIFPGMLARGLDMGLEIPLAPEDVDAIFRLRDMELKSMDKDNSGSKAFMAYVAEGLGGDLVDWDQATVYQRKNGSFFDSPATTAAAVIHSNNGRALDYLDSLVSKFGSSVPTMFPRHMYSSLRMVDTLEKMGISLSFSSEINSILDMVYSSWLANDEEIMLDMTTCAMAFRLLRLHGYEISSGGLARFSEESSFHESVAGHLNDTEALLELYKASQIKILEDELILEKIRSWSAELLKQQLRANKISSSADPAEVERVLKFPFYTNLERVEHKWNIEHFKTGRFQMLKSAYRACRADEEIVALATDGFHSSQAVYQQDLEHLNRWVKEARLDELEFVRLMPLHILFAAASTMFPSALSEARIAWTKMCIVTTAIDDLFDTVGTREELNNVVKLIEMWDEHEQVGFCSERAEIVFRCIYDACHQIGAKAGALQNRSVVHHLAELWAEVSTAMLTEAEWKMSGHIAASMEEYMKAGAPSYSLATVITASAYVMVPGLTEEVVRSADYGELVRHVSICGRLTNDLVCYEREKEQGKHNSVLVLARRNGGDVEAAKREVRSANEASRRELLRLVLREGSAVPRACRMLFWYMCKANNFFYLDEDTYVTPKEMMQTARSVVLDPLRLQPGTMIGSSAACVQ</sequence>
<dbReference type="GO" id="GO:0010333">
    <property type="term" value="F:terpene synthase activity"/>
    <property type="evidence" value="ECO:0007669"/>
    <property type="project" value="UniProtKB-ARBA"/>
</dbReference>
<dbReference type="Gene3D" id="1.10.600.10">
    <property type="entry name" value="Farnesyl Diphosphate Synthase"/>
    <property type="match status" value="1"/>
</dbReference>
<dbReference type="InterPro" id="IPR008949">
    <property type="entry name" value="Isoprenoid_synthase_dom_sf"/>
</dbReference>
<dbReference type="Pfam" id="PF01397">
    <property type="entry name" value="Terpene_synth"/>
    <property type="match status" value="1"/>
</dbReference>
<dbReference type="InterPro" id="IPR001906">
    <property type="entry name" value="Terpene_synth_N"/>
</dbReference>
<keyword evidence="5" id="KW-0460">Magnesium</keyword>
<feature type="domain" description="Terpene synthase N-terminal" evidence="7">
    <location>
        <begin position="259"/>
        <end position="454"/>
    </location>
</feature>
<keyword evidence="6" id="KW-0456">Lyase</keyword>
<evidence type="ECO:0000313" key="10">
    <source>
        <dbReference type="Proteomes" id="UP001497457"/>
    </source>
</evidence>
<dbReference type="SUPFAM" id="SSF48239">
    <property type="entry name" value="Terpenoid cyclases/Protein prenyltransferases"/>
    <property type="match status" value="2"/>
</dbReference>
<reference evidence="9 10" key="2">
    <citation type="submission" date="2024-10" db="EMBL/GenBank/DDBJ databases">
        <authorList>
            <person name="Ryan C."/>
        </authorList>
    </citation>
    <scope>NUCLEOTIDE SEQUENCE [LARGE SCALE GENOMIC DNA]</scope>
</reference>
<comment type="similarity">
    <text evidence="2">Belongs to the terpene synthase family.</text>
</comment>
<organism evidence="9 10">
    <name type="scientific">Urochloa decumbens</name>
    <dbReference type="NCBI Taxonomy" id="240449"/>
    <lineage>
        <taxon>Eukaryota</taxon>
        <taxon>Viridiplantae</taxon>
        <taxon>Streptophyta</taxon>
        <taxon>Embryophyta</taxon>
        <taxon>Tracheophyta</taxon>
        <taxon>Spermatophyta</taxon>
        <taxon>Magnoliopsida</taxon>
        <taxon>Liliopsida</taxon>
        <taxon>Poales</taxon>
        <taxon>Poaceae</taxon>
        <taxon>PACMAD clade</taxon>
        <taxon>Panicoideae</taxon>
        <taxon>Panicodae</taxon>
        <taxon>Paniceae</taxon>
        <taxon>Melinidinae</taxon>
        <taxon>Urochloa</taxon>
    </lineage>
</organism>
<accession>A0ABC9B960</accession>
<dbReference type="SFLD" id="SFLDG01014">
    <property type="entry name" value="Terpene_Cyclase_Like_1_N-term"/>
    <property type="match status" value="1"/>
</dbReference>
<keyword evidence="4" id="KW-0611">Plant defense</keyword>
<evidence type="ECO:0000259" key="7">
    <source>
        <dbReference type="Pfam" id="PF01397"/>
    </source>
</evidence>
<dbReference type="EMBL" id="OZ075134">
    <property type="protein sequence ID" value="CAL4994541.1"/>
    <property type="molecule type" value="Genomic_DNA"/>
</dbReference>
<reference evidence="10" key="1">
    <citation type="submission" date="2024-06" db="EMBL/GenBank/DDBJ databases">
        <authorList>
            <person name="Ryan C."/>
        </authorList>
    </citation>
    <scope>NUCLEOTIDE SEQUENCE [LARGE SCALE GENOMIC DNA]</scope>
</reference>
<dbReference type="Gene3D" id="1.50.10.130">
    <property type="entry name" value="Terpene synthase, N-terminal domain"/>
    <property type="match status" value="1"/>
</dbReference>
<feature type="domain" description="Terpene synthase metal-binding" evidence="8">
    <location>
        <begin position="524"/>
        <end position="761"/>
    </location>
</feature>
<name>A0ABC9B960_9POAL</name>
<dbReference type="FunFam" id="1.10.600.10:FF:000005">
    <property type="entry name" value="Ent-kaur-16-ene synthase, chloroplastic"/>
    <property type="match status" value="1"/>
</dbReference>
<dbReference type="Pfam" id="PF03936">
    <property type="entry name" value="Terpene_synth_C"/>
    <property type="match status" value="1"/>
</dbReference>
<dbReference type="InterPro" id="IPR050148">
    <property type="entry name" value="Terpene_synthase-like"/>
</dbReference>
<dbReference type="PANTHER" id="PTHR31739:SF17">
    <property type="entry name" value="ENT-SANDARACOPIMARA-8(14),15-DIENE SYNTHASE, CHLOROPLASTIC"/>
    <property type="match status" value="1"/>
</dbReference>
<dbReference type="InterPro" id="IPR005630">
    <property type="entry name" value="Terpene_synthase_metal-bd"/>
</dbReference>
<protein>
    <submittedName>
        <fullName evidence="9">Uncharacterized protein</fullName>
    </submittedName>
</protein>
<dbReference type="FunFam" id="1.50.10.130:FF:000003">
    <property type="entry name" value="Ent-cassa-12,15-diene synthase"/>
    <property type="match status" value="1"/>
</dbReference>
<dbReference type="PANTHER" id="PTHR31739">
    <property type="entry name" value="ENT-COPALYL DIPHOSPHATE SYNTHASE, CHLOROPLASTIC"/>
    <property type="match status" value="1"/>
</dbReference>
<evidence type="ECO:0000256" key="5">
    <source>
        <dbReference type="ARBA" id="ARBA00022842"/>
    </source>
</evidence>
<evidence type="ECO:0000256" key="1">
    <source>
        <dbReference type="ARBA" id="ARBA00001946"/>
    </source>
</evidence>
<gene>
    <name evidence="9" type="ORF">URODEC1_LOCUS61971</name>
</gene>
<comment type="cofactor">
    <cofactor evidence="1">
        <name>Mg(2+)</name>
        <dbReference type="ChEBI" id="CHEBI:18420"/>
    </cofactor>
</comment>
<keyword evidence="3" id="KW-0479">Metal-binding</keyword>
<evidence type="ECO:0000259" key="8">
    <source>
        <dbReference type="Pfam" id="PF03936"/>
    </source>
</evidence>
<dbReference type="GO" id="GO:0046872">
    <property type="term" value="F:metal ion binding"/>
    <property type="evidence" value="ECO:0007669"/>
    <property type="project" value="UniProtKB-KW"/>
</dbReference>
<dbReference type="Gene3D" id="1.50.10.160">
    <property type="match status" value="1"/>
</dbReference>
<dbReference type="InterPro" id="IPR008930">
    <property type="entry name" value="Terpenoid_cyclase/PrenylTrfase"/>
</dbReference>
<evidence type="ECO:0000256" key="3">
    <source>
        <dbReference type="ARBA" id="ARBA00022723"/>
    </source>
</evidence>
<evidence type="ECO:0000313" key="9">
    <source>
        <dbReference type="EMBL" id="CAL4994541.1"/>
    </source>
</evidence>
<evidence type="ECO:0000256" key="4">
    <source>
        <dbReference type="ARBA" id="ARBA00022821"/>
    </source>
</evidence>
<dbReference type="AlphaFoldDB" id="A0ABC9B960"/>
<evidence type="ECO:0000256" key="2">
    <source>
        <dbReference type="ARBA" id="ARBA00006333"/>
    </source>
</evidence>
<keyword evidence="10" id="KW-1185">Reference proteome</keyword>
<proteinExistence type="inferred from homology"/>
<dbReference type="InterPro" id="IPR036965">
    <property type="entry name" value="Terpene_synth_N_sf"/>
</dbReference>
<dbReference type="FunFam" id="1.50.10.160:FF:000002">
    <property type="entry name" value="cis-abienol synthase, chloroplastic"/>
    <property type="match status" value="1"/>
</dbReference>
<evidence type="ECO:0000256" key="6">
    <source>
        <dbReference type="ARBA" id="ARBA00023239"/>
    </source>
</evidence>